<protein>
    <submittedName>
        <fullName evidence="1">Sulfate transporter</fullName>
    </submittedName>
</protein>
<dbReference type="RefSeq" id="WP_064804958.1">
    <property type="nucleotide sequence ID" value="NZ_CP016022.1"/>
</dbReference>
<dbReference type="InterPro" id="IPR021505">
    <property type="entry name" value="Phage_B3_Orf6"/>
</dbReference>
<dbReference type="OrthoDB" id="7554786at2"/>
<sequence length="207" mass="23468">MPTQHSSAHAGYMTNAQGHLVPKELVKPIDLARDQLVQELFQKAEAEQEVLRKIKQAAYQDIEAFVEMSAEEYGVKRGGKKGNVTLHSFDGKYKVQLSRAENLKFDERLQAAKAIIDELLTEWAEGSRPEIQAIIQRAFDTDKEGELNTGRVLSLRNLDIKDERWKQAMQAIGDSLQVVGTKSYVRFYKRIEGSDEYEAVLLDIAKV</sequence>
<reference evidence="2" key="1">
    <citation type="submission" date="2016-06" db="EMBL/GenBank/DDBJ databases">
        <authorList>
            <person name="Xu Y."/>
            <person name="Nagy A."/>
            <person name="Yan X."/>
            <person name="Kim S.W."/>
            <person name="Haley B."/>
            <person name="Liu N.T."/>
            <person name="Nou X."/>
        </authorList>
    </citation>
    <scope>NUCLEOTIDE SEQUENCE [LARGE SCALE GENOMIC DNA]</scope>
    <source>
        <strain evidence="2">ATCC 49129</strain>
    </source>
</reference>
<dbReference type="GeneID" id="61527149"/>
<evidence type="ECO:0000313" key="1">
    <source>
        <dbReference type="EMBL" id="ANJ73527.1"/>
    </source>
</evidence>
<gene>
    <name evidence="1" type="ORF">A9Y76_14095</name>
</gene>
<dbReference type="EMBL" id="CP016022">
    <property type="protein sequence ID" value="ANJ73527.1"/>
    <property type="molecule type" value="Genomic_DNA"/>
</dbReference>
<dbReference type="Pfam" id="PF11363">
    <property type="entry name" value="DUF3164"/>
    <property type="match status" value="1"/>
</dbReference>
<organism evidence="1 2">
    <name type="scientific">Ralstonia insidiosa</name>
    <dbReference type="NCBI Taxonomy" id="190721"/>
    <lineage>
        <taxon>Bacteria</taxon>
        <taxon>Pseudomonadati</taxon>
        <taxon>Pseudomonadota</taxon>
        <taxon>Betaproteobacteria</taxon>
        <taxon>Burkholderiales</taxon>
        <taxon>Burkholderiaceae</taxon>
        <taxon>Ralstonia</taxon>
    </lineage>
</organism>
<keyword evidence="2" id="KW-1185">Reference proteome</keyword>
<accession>A0A191ZZP3</accession>
<proteinExistence type="predicted"/>
<evidence type="ECO:0000313" key="2">
    <source>
        <dbReference type="Proteomes" id="UP000078572"/>
    </source>
</evidence>
<dbReference type="Proteomes" id="UP000078572">
    <property type="component" value="Chromosome 1"/>
</dbReference>
<name>A0A191ZZP3_9RALS</name>
<dbReference type="AlphaFoldDB" id="A0A191ZZP3"/>